<dbReference type="Proteomes" id="UP001200247">
    <property type="component" value="Unassembled WGS sequence"/>
</dbReference>
<name>A0ABD4SUU0_9NEIS</name>
<organism evidence="1 2">
    <name type="scientific">Laribacter hongkongensis</name>
    <dbReference type="NCBI Taxonomy" id="168471"/>
    <lineage>
        <taxon>Bacteria</taxon>
        <taxon>Pseudomonadati</taxon>
        <taxon>Pseudomonadota</taxon>
        <taxon>Betaproteobacteria</taxon>
        <taxon>Neisseriales</taxon>
        <taxon>Aquaspirillaceae</taxon>
        <taxon>Laribacter</taxon>
    </lineage>
</organism>
<reference evidence="1 2" key="1">
    <citation type="submission" date="2021-10" db="EMBL/GenBank/DDBJ databases">
        <title>Whole-genome sequencing analysis of Laribacter hongkongensis: virulence gene profiles, carbohydrate-active enzyme prediction, and antimicrobial resistance characterization.</title>
        <authorList>
            <person name="Yuan P."/>
            <person name="Zhan Y."/>
            <person name="Chen D."/>
        </authorList>
    </citation>
    <scope>NUCLEOTIDE SEQUENCE [LARGE SCALE GENOMIC DNA]</scope>
    <source>
        <strain evidence="1 2">W67</strain>
    </source>
</reference>
<accession>A0ABD4SUU0</accession>
<dbReference type="AlphaFoldDB" id="A0ABD4SUU0"/>
<proteinExistence type="predicted"/>
<evidence type="ECO:0000313" key="1">
    <source>
        <dbReference type="EMBL" id="MCG9027008.1"/>
    </source>
</evidence>
<dbReference type="RefSeq" id="WP_239894444.1">
    <property type="nucleotide sequence ID" value="NZ_JAJAXM010000034.1"/>
</dbReference>
<protein>
    <submittedName>
        <fullName evidence="1">Uncharacterized protein</fullName>
    </submittedName>
</protein>
<dbReference type="EMBL" id="JAJAXM010000034">
    <property type="protein sequence ID" value="MCG9027008.1"/>
    <property type="molecule type" value="Genomic_DNA"/>
</dbReference>
<evidence type="ECO:0000313" key="2">
    <source>
        <dbReference type="Proteomes" id="UP001200247"/>
    </source>
</evidence>
<gene>
    <name evidence="1" type="ORF">LH440_14065</name>
</gene>
<sequence>MGVVAYQFPEQVLPYGRPTAPTTCTYSSAPFNLEQALLLEHTHALLFQVGTLSDARFVLLTAHIGEPRSQLDREGYSTAKESSEKQARALAAQWGKFLLDPQAPYDADALTETVDPLFDALSRLGAGAIDLRGLSPERANGVHLAVVLRATFSTRELTPGWDEALEVARKALQRDHLDETDALVGMI</sequence>
<comment type="caution">
    <text evidence="1">The sequence shown here is derived from an EMBL/GenBank/DDBJ whole genome shotgun (WGS) entry which is preliminary data.</text>
</comment>